<evidence type="ECO:0000313" key="3">
    <source>
        <dbReference type="Proteomes" id="UP000184330"/>
    </source>
</evidence>
<evidence type="ECO:0000256" key="1">
    <source>
        <dbReference type="SAM" id="MobiDB-lite"/>
    </source>
</evidence>
<accession>A0A1L7XMA3</accession>
<dbReference type="OrthoDB" id="10424690at2759"/>
<gene>
    <name evidence="2" type="ORF">PAC_16060</name>
</gene>
<feature type="region of interest" description="Disordered" evidence="1">
    <location>
        <begin position="55"/>
        <end position="85"/>
    </location>
</feature>
<feature type="compositionally biased region" description="Basic residues" evidence="1">
    <location>
        <begin position="60"/>
        <end position="76"/>
    </location>
</feature>
<proteinExistence type="predicted"/>
<feature type="compositionally biased region" description="Polar residues" evidence="1">
    <location>
        <begin position="23"/>
        <end position="32"/>
    </location>
</feature>
<dbReference type="EMBL" id="FJOG01000035">
    <property type="protein sequence ID" value="CZR66159.1"/>
    <property type="molecule type" value="Genomic_DNA"/>
</dbReference>
<dbReference type="Proteomes" id="UP000184330">
    <property type="component" value="Unassembled WGS sequence"/>
</dbReference>
<organism evidence="2 3">
    <name type="scientific">Phialocephala subalpina</name>
    <dbReference type="NCBI Taxonomy" id="576137"/>
    <lineage>
        <taxon>Eukaryota</taxon>
        <taxon>Fungi</taxon>
        <taxon>Dikarya</taxon>
        <taxon>Ascomycota</taxon>
        <taxon>Pezizomycotina</taxon>
        <taxon>Leotiomycetes</taxon>
        <taxon>Helotiales</taxon>
        <taxon>Mollisiaceae</taxon>
        <taxon>Phialocephala</taxon>
        <taxon>Phialocephala fortinii species complex</taxon>
    </lineage>
</organism>
<feature type="compositionally biased region" description="Polar residues" evidence="1">
    <location>
        <begin position="1"/>
        <end position="11"/>
    </location>
</feature>
<reference evidence="2 3" key="1">
    <citation type="submission" date="2016-03" db="EMBL/GenBank/DDBJ databases">
        <authorList>
            <person name="Ploux O."/>
        </authorList>
    </citation>
    <scope>NUCLEOTIDE SEQUENCE [LARGE SCALE GENOMIC DNA]</scope>
    <source>
        <strain evidence="2 3">UAMH 11012</strain>
    </source>
</reference>
<protein>
    <submittedName>
        <fullName evidence="2">Uncharacterized protein</fullName>
    </submittedName>
</protein>
<name>A0A1L7XMA3_9HELO</name>
<keyword evidence="3" id="KW-1185">Reference proteome</keyword>
<feature type="region of interest" description="Disordered" evidence="1">
    <location>
        <begin position="1"/>
        <end position="41"/>
    </location>
</feature>
<dbReference type="AlphaFoldDB" id="A0A1L7XMA3"/>
<evidence type="ECO:0000313" key="2">
    <source>
        <dbReference type="EMBL" id="CZR66159.1"/>
    </source>
</evidence>
<sequence>MAPPSNGSGSDIQPADNREMMDESNQTNNGEQTPKVPRRHRTFLSQLLSPLKHVVFGKTRDKRKKKSYDKKKKTRKPSTTTPTLPPSALVPYYSVRELIDHRIKTKIHTEAFILSNGDATLQIEVENEKNVRYEKATSWAECISHMVPFSPLLTGGLRKCYIEAMIWYMMCGQERFPGDDTIMSEFSKWYYTEVEEPDLRVQFEKTLENFNNRENACREILVMRNESFKVTMQEVEREDGSREILVTQRESMKVTIEERKTIKVRMAIDNEPVMSMGISGWRVLMEAFAQLAMKLVDTGLD</sequence>